<dbReference type="SUPFAM" id="SSF50044">
    <property type="entry name" value="SH3-domain"/>
    <property type="match status" value="1"/>
</dbReference>
<dbReference type="Pfam" id="PF12166">
    <property type="entry name" value="Piezo_cap"/>
    <property type="match status" value="1"/>
</dbReference>
<feature type="transmembrane region" description="Helical" evidence="8">
    <location>
        <begin position="1760"/>
        <end position="1781"/>
    </location>
</feature>
<dbReference type="Proteomes" id="UP000030780">
    <property type="component" value="Unassembled WGS sequence"/>
</dbReference>
<keyword evidence="3 7" id="KW-0728">SH3 domain</keyword>
<feature type="domain" description="SH3" evidence="9">
    <location>
        <begin position="1542"/>
        <end position="1601"/>
    </location>
</feature>
<dbReference type="InterPro" id="IPR031334">
    <property type="entry name" value="Piezo_cap_dom"/>
</dbReference>
<dbReference type="GO" id="GO:0071260">
    <property type="term" value="P:cellular response to mechanical stimulus"/>
    <property type="evidence" value="ECO:0007669"/>
    <property type="project" value="TreeGrafter"/>
</dbReference>
<dbReference type="InterPro" id="IPR036028">
    <property type="entry name" value="SH3-like_dom_sf"/>
</dbReference>
<evidence type="ECO:0000256" key="4">
    <source>
        <dbReference type="ARBA" id="ARBA00022692"/>
    </source>
</evidence>
<dbReference type="GO" id="GO:0016020">
    <property type="term" value="C:membrane"/>
    <property type="evidence" value="ECO:0007669"/>
    <property type="project" value="UniProtKB-SubCell"/>
</dbReference>
<feature type="transmembrane region" description="Helical" evidence="8">
    <location>
        <begin position="367"/>
        <end position="384"/>
    </location>
</feature>
<feature type="transmembrane region" description="Helical" evidence="8">
    <location>
        <begin position="109"/>
        <end position="133"/>
    </location>
</feature>
<feature type="transmembrane region" description="Helical" evidence="8">
    <location>
        <begin position="1481"/>
        <end position="1502"/>
    </location>
</feature>
<dbReference type="InterPro" id="IPR056770">
    <property type="entry name" value="Piezo_THU9_anchor"/>
</dbReference>
<evidence type="ECO:0000256" key="6">
    <source>
        <dbReference type="ARBA" id="ARBA00023136"/>
    </source>
</evidence>
<feature type="transmembrane region" description="Helical" evidence="8">
    <location>
        <begin position="1793"/>
        <end position="1811"/>
    </location>
</feature>
<dbReference type="InterPro" id="IPR027272">
    <property type="entry name" value="Piezo"/>
</dbReference>
<feature type="transmembrane region" description="Helical" evidence="8">
    <location>
        <begin position="249"/>
        <end position="272"/>
    </location>
</feature>
<feature type="transmembrane region" description="Helical" evidence="8">
    <location>
        <begin position="440"/>
        <end position="460"/>
    </location>
</feature>
<evidence type="ECO:0000256" key="1">
    <source>
        <dbReference type="ARBA" id="ARBA00004141"/>
    </source>
</evidence>
<gene>
    <name evidence="10" type="ORF">KM1_174430</name>
</gene>
<evidence type="ECO:0000259" key="9">
    <source>
        <dbReference type="PROSITE" id="PS50002"/>
    </source>
</evidence>
<comment type="subcellular location">
    <subcellularLocation>
        <location evidence="1">Membrane</location>
        <topology evidence="1">Multi-pass membrane protein</topology>
    </subcellularLocation>
</comment>
<protein>
    <recommendedName>
        <fullName evidence="9">SH3 domain-containing protein</fullName>
    </recommendedName>
</protein>
<feature type="transmembrane region" description="Helical" evidence="8">
    <location>
        <begin position="481"/>
        <end position="503"/>
    </location>
</feature>
<evidence type="ECO:0000256" key="8">
    <source>
        <dbReference type="SAM" id="Phobius"/>
    </source>
</evidence>
<feature type="transmembrane region" description="Helical" evidence="8">
    <location>
        <begin position="338"/>
        <end position="361"/>
    </location>
</feature>
<feature type="transmembrane region" description="Helical" evidence="8">
    <location>
        <begin position="705"/>
        <end position="722"/>
    </location>
</feature>
<feature type="transmembrane region" description="Helical" evidence="8">
    <location>
        <begin position="1126"/>
        <end position="1143"/>
    </location>
</feature>
<feature type="transmembrane region" description="Helical" evidence="8">
    <location>
        <begin position="955"/>
        <end position="981"/>
    </location>
</feature>
<keyword evidence="6 8" id="KW-0472">Membrane</keyword>
<dbReference type="GO" id="GO:0008381">
    <property type="term" value="F:mechanosensitive monoatomic ion channel activity"/>
    <property type="evidence" value="ECO:0007669"/>
    <property type="project" value="InterPro"/>
</dbReference>
<organism evidence="10 11">
    <name type="scientific">Entamoeba histolytica HM-3:IMSS</name>
    <dbReference type="NCBI Taxonomy" id="885315"/>
    <lineage>
        <taxon>Eukaryota</taxon>
        <taxon>Amoebozoa</taxon>
        <taxon>Evosea</taxon>
        <taxon>Archamoebae</taxon>
        <taxon>Mastigamoebida</taxon>
        <taxon>Entamoebidae</taxon>
        <taxon>Entamoeba</taxon>
    </lineage>
</organism>
<dbReference type="InterPro" id="IPR056768">
    <property type="entry name" value="THU_Piezo"/>
</dbReference>
<evidence type="ECO:0000313" key="11">
    <source>
        <dbReference type="Proteomes" id="UP000030780"/>
    </source>
</evidence>
<dbReference type="Pfam" id="PF07653">
    <property type="entry name" value="SH3_2"/>
    <property type="match status" value="1"/>
</dbReference>
<dbReference type="VEuPathDB" id="AmoebaDB:KM1_174430"/>
<dbReference type="GO" id="GO:0005261">
    <property type="term" value="F:monoatomic cation channel activity"/>
    <property type="evidence" value="ECO:0007669"/>
    <property type="project" value="TreeGrafter"/>
</dbReference>
<feature type="transmembrane region" description="Helical" evidence="8">
    <location>
        <begin position="20"/>
        <end position="39"/>
    </location>
</feature>
<feature type="transmembrane region" description="Helical" evidence="8">
    <location>
        <begin position="1932"/>
        <end position="1952"/>
    </location>
</feature>
<accession>M7W2K1</accession>
<dbReference type="PROSITE" id="PS50002">
    <property type="entry name" value="SH3"/>
    <property type="match status" value="1"/>
</dbReference>
<dbReference type="InterPro" id="IPR001452">
    <property type="entry name" value="SH3_domain"/>
</dbReference>
<feature type="transmembrane region" description="Helical" evidence="8">
    <location>
        <begin position="509"/>
        <end position="528"/>
    </location>
</feature>
<feature type="transmembrane region" description="Helical" evidence="8">
    <location>
        <begin position="167"/>
        <end position="183"/>
    </location>
</feature>
<dbReference type="Pfam" id="PF23188">
    <property type="entry name" value="THU_Piezo1"/>
    <property type="match status" value="1"/>
</dbReference>
<feature type="transmembrane region" description="Helical" evidence="8">
    <location>
        <begin position="808"/>
        <end position="825"/>
    </location>
</feature>
<feature type="transmembrane region" description="Helical" evidence="8">
    <location>
        <begin position="190"/>
        <end position="214"/>
    </location>
</feature>
<proteinExistence type="inferred from homology"/>
<feature type="transmembrane region" description="Helical" evidence="8">
    <location>
        <begin position="68"/>
        <end position="89"/>
    </location>
</feature>
<dbReference type="GO" id="GO:0050982">
    <property type="term" value="P:detection of mechanical stimulus"/>
    <property type="evidence" value="ECO:0007669"/>
    <property type="project" value="TreeGrafter"/>
</dbReference>
<feature type="transmembrane region" description="Helical" evidence="8">
    <location>
        <begin position="1043"/>
        <end position="1060"/>
    </location>
</feature>
<evidence type="ECO:0000256" key="3">
    <source>
        <dbReference type="ARBA" id="ARBA00022443"/>
    </source>
</evidence>
<sequence>MGIQTMISTLRDLTNKIPVIRALINGLFLVMLLLPFVFIPGAVSAFYLVVFLLISLGFYITKMSVLRVLSYLVTCYSIFHFTLNIIFVFCGSDNSFVLFLCGLNFKYYGIVRSCLHFVSVLVLFFFSFLYCLTKKVSWQPIPSKFAPSLTSLVLFCSSLVLNTSQGGIIPLVLMVISTISFFVPKRIQTVIFVLTTILLSIYLLCWTLFTIYAWTAHEYEFINDLVLKNRMKDIFETIGFTITTLNSWVFSWLMFISYIFVCLSCGGIYLLIVFNKANKKQNGYKYLSSEEEREKEENEETTMIEKSEDIKEENKSIWNKITEYIKVIMKQIVLIIKLLIQITIDCGLYVSLGIMFCVGLVDISFLGFSFMIISICFVFIPPYYSKKMWPLVIVFIILQIITEIIVQLPIIDISAIPSYIGLHKFNNKSTETSEFDLKNTILSGTLSRIILLVIAILQHVANKVGYKITTNTHNVEIIKYCFSKIVDFWGIFICCFVIAFAAFFESINIELMMYIIALGVLVLIQIHFSNYKQIIRVILPIYAIIFLFVLVVRYIIQMDVIISDNSQSESPLIDSFGDIFTKMNQSELGLVKYNSLWERLLGLSPNIIVIVICFVESRLLITLPKYLKNVRQIRREIRKRKQDYDQNPESHEIEEEEIKVPKKVKEISDLFMRFLSIYLPHISIICAIVFAAYPTIYTTPEIETWDFLHFLLFVSTLIALLMKKGFNAACIPLLWVCTLSSLILIIPNFHTINDFINQSGIFKTEETKEWFYKLIGLKTCYENNERTELCETFDGIKYPKSWELLKEYIIILFIIILSRTSYFWGEKYKKKKSLVLFHYTDISKEKEGYSINKFKYYISNFFSVFGPLIVLIIILLCCAFHSNDIICIFYIGLAISGIRLPYRVITKIIPIIKLLLVILLIINSIWTIPLTGGPIKNWQKWNNWNWDIDQTLRKYILLVPTNSGIKLLLSRIFDALCIFLINRLMYNYHEGHSHDIYKFISPYYFPKEIKTLFDSFIKLILKNINLICSSIIILLAITRKDMISYIYIGMMFYVIFKGNFLKQRKTWIIIQGINAIILVLQNIIVLSNMLNYFTLNQSNNKITTFITILFQFLRAFGLNTFAGKEFYINLVIFFVLLVRVALFKQLPEVFKQIKEIEEEQKEIIFSRTRELIDLDRDKILFELDKEYNDKIMRMIRLEELRKLRTKEGLSDSIENPKVIEPAQFLSTTPDSSSFFEKIIKVTKTYVLKGIDIFIHFLHNRNLIVRLNIPKDSSEEEIKKEVNETIRPIIQPDLINLESTEEEKDEQMNNTEILLTKNETSETISKKENKFELLPIKTYSIEPYKYKSRLYMLLWGIWFYCSEQTEVFIQILFIINHLFNQNILSSFYPIIGFSIIMMCKRPNPSKVIWKIILWYCFILVFIRMLLELPGFCLTSTRYENYDALSFTTDAIQSKTIHCDSKPLTYNHMSPIYLIGIYPVENYITSSFICDIICLFSVIIHISCMKSRGYWKQQYLLRRQWSNIIIENYRRQLVNKIYPGTYGELLFIVEAITNFTSDSSDYLSYNKHDLFVVDKIQENGMLFVKKGNKQGLIHFENVRLFEQQSDKIKKQKYCTIKPQHKETFDNSYSIINDDSDSLNDEFDLLKQHEVELMNQNELEVTNIINFEKLESYLHKREIYLKEQDEIYSLTNKYISFIKSIYLSIKTFFTSITNDQFKRGKDLYIPMFICELLCLLFLVIFQGTFINSDGSFIEFFTSDYLPIFYVLGLLLQFIMILIDRIIYLCKSIKAKLIMQYFSLILYHVLIFIIYPSILQTKTRLSSICLTIFYVFKVVYWTISGLQIKSGYLILSSKRILMANYSYISSLIFSTYYSLPFVYEIRTILDWTFAKTSMFYKLWLKVEDIHAELYMNQCDREIEKARNHVYGESRGIMEKLTGGCIMIIIMLSILWFPLLLMSSAAPNFIQPKPTNVEITFSLAGNGKFFDQEDSNFIELTGAEWKVLGQTHDLKKDASLWIFGCSLSLKSMSYWSLTPDKQEDLNETVCNGKQVILKTKIFMSREDSAVANTFELNEKTSLSKKELQGFCDLLNGKENNFTLSFFPEIVSMPTLSQTELLRHDSVNISLIPKKGIDNKTQLSYWWFESINGSTDVDWYVSSPNVPDTSVISSLSSKGIIGLYTVVVITLYSLIKSDYSGLSHTIMFKNLPNCHGLLQLCDDIIMARQDGDLKLEEDLVDELIMIYRTPSLLLEKTKID</sequence>
<feature type="transmembrane region" description="Helical" evidence="8">
    <location>
        <begin position="1406"/>
        <end position="1425"/>
    </location>
</feature>
<name>M7W2K1_ENTHI</name>
<dbReference type="PANTHER" id="PTHR13167">
    <property type="entry name" value="PIEZO-TYPE MECHANOSENSITIVE ION CHANNEL COMPONENT"/>
    <property type="match status" value="1"/>
</dbReference>
<dbReference type="OrthoDB" id="303066at2759"/>
<keyword evidence="5 8" id="KW-1133">Transmembrane helix</keyword>
<dbReference type="PANTHER" id="PTHR13167:SF25">
    <property type="entry name" value="PIEZO-TYPE MECHANOSENSITIVE ION CHANNEL COMPONENT"/>
    <property type="match status" value="1"/>
</dbReference>
<evidence type="ECO:0000313" key="10">
    <source>
        <dbReference type="EMBL" id="EMS11935.1"/>
    </source>
</evidence>
<feature type="transmembrane region" description="Helical" evidence="8">
    <location>
        <begin position="1067"/>
        <end position="1090"/>
    </location>
</feature>
<dbReference type="GO" id="GO:0042391">
    <property type="term" value="P:regulation of membrane potential"/>
    <property type="evidence" value="ECO:0007669"/>
    <property type="project" value="TreeGrafter"/>
</dbReference>
<feature type="transmembrane region" description="Helical" evidence="8">
    <location>
        <begin position="882"/>
        <end position="902"/>
    </location>
</feature>
<feature type="transmembrane region" description="Helical" evidence="8">
    <location>
        <begin position="391"/>
        <end position="420"/>
    </location>
</feature>
<dbReference type="EMBL" id="KB638604">
    <property type="protein sequence ID" value="EMS11935.1"/>
    <property type="molecule type" value="Genomic_DNA"/>
</dbReference>
<feature type="transmembrane region" description="Helical" evidence="8">
    <location>
        <begin position="670"/>
        <end position="693"/>
    </location>
</feature>
<dbReference type="Pfam" id="PF24874">
    <property type="entry name" value="Piezo_THU9_anchor"/>
    <property type="match status" value="1"/>
</dbReference>
<evidence type="ECO:0000256" key="5">
    <source>
        <dbReference type="ARBA" id="ARBA00022989"/>
    </source>
</evidence>
<feature type="transmembrane region" description="Helical" evidence="8">
    <location>
        <begin position="856"/>
        <end position="876"/>
    </location>
</feature>
<feature type="transmembrane region" description="Helical" evidence="8">
    <location>
        <begin position="535"/>
        <end position="556"/>
    </location>
</feature>
<keyword evidence="4 8" id="KW-0812">Transmembrane</keyword>
<feature type="transmembrane region" description="Helical" evidence="8">
    <location>
        <begin position="45"/>
        <end position="61"/>
    </location>
</feature>
<feature type="transmembrane region" description="Helical" evidence="8">
    <location>
        <begin position="600"/>
        <end position="621"/>
    </location>
</feature>
<feature type="transmembrane region" description="Helical" evidence="8">
    <location>
        <begin position="729"/>
        <end position="749"/>
    </location>
</feature>
<evidence type="ECO:0000256" key="7">
    <source>
        <dbReference type="PROSITE-ProRule" id="PRU00192"/>
    </source>
</evidence>
<feature type="transmembrane region" description="Helical" evidence="8">
    <location>
        <begin position="1019"/>
        <end position="1037"/>
    </location>
</feature>
<evidence type="ECO:0000256" key="2">
    <source>
        <dbReference type="ARBA" id="ARBA00007821"/>
    </source>
</evidence>
<feature type="transmembrane region" description="Helical" evidence="8">
    <location>
        <begin position="1720"/>
        <end position="1740"/>
    </location>
</feature>
<reference evidence="10 11" key="1">
    <citation type="submission" date="2013-01" db="EMBL/GenBank/DDBJ databases">
        <authorList>
            <person name="Inman J."/>
            <person name="Zafar N."/>
            <person name="Lorenzi H."/>
            <person name="Caler E."/>
        </authorList>
    </citation>
    <scope>NUCLEOTIDE SEQUENCE [LARGE SCALE GENOMIC DNA]</scope>
    <source>
        <strain evidence="10 11">HM-3:IMSS</strain>
    </source>
</reference>
<feature type="transmembrane region" description="Helical" evidence="8">
    <location>
        <begin position="914"/>
        <end position="935"/>
    </location>
</feature>
<comment type="similarity">
    <text evidence="2">Belongs to the PIEZO (TC 1.A.75) family.</text>
</comment>
<feature type="transmembrane region" description="Helical" evidence="8">
    <location>
        <begin position="145"/>
        <end position="161"/>
    </location>
</feature>